<gene>
    <name evidence="1" type="ORF">PanWU01x14_129340</name>
</gene>
<accession>A0A2P5CRU6</accession>
<sequence>IGSTRVFFDDCSAVIEMNLFDGHGDDLGA</sequence>
<evidence type="ECO:0000313" key="2">
    <source>
        <dbReference type="Proteomes" id="UP000237105"/>
    </source>
</evidence>
<dbReference type="AlphaFoldDB" id="A0A2P5CRU6"/>
<feature type="non-terminal residue" evidence="1">
    <location>
        <position position="1"/>
    </location>
</feature>
<reference evidence="2" key="1">
    <citation type="submission" date="2016-06" db="EMBL/GenBank/DDBJ databases">
        <title>Parallel loss of symbiosis genes in relatives of nitrogen-fixing non-legume Parasponia.</title>
        <authorList>
            <person name="Van Velzen R."/>
            <person name="Holmer R."/>
            <person name="Bu F."/>
            <person name="Rutten L."/>
            <person name="Van Zeijl A."/>
            <person name="Liu W."/>
            <person name="Santuari L."/>
            <person name="Cao Q."/>
            <person name="Sharma T."/>
            <person name="Shen D."/>
            <person name="Roswanjaya Y."/>
            <person name="Wardhani T."/>
            <person name="Kalhor M.S."/>
            <person name="Jansen J."/>
            <person name="Van den Hoogen J."/>
            <person name="Gungor B."/>
            <person name="Hartog M."/>
            <person name="Hontelez J."/>
            <person name="Verver J."/>
            <person name="Yang W.-C."/>
            <person name="Schijlen E."/>
            <person name="Repin R."/>
            <person name="Schilthuizen M."/>
            <person name="Schranz E."/>
            <person name="Heidstra R."/>
            <person name="Miyata K."/>
            <person name="Fedorova E."/>
            <person name="Kohlen W."/>
            <person name="Bisseling T."/>
            <person name="Smit S."/>
            <person name="Geurts R."/>
        </authorList>
    </citation>
    <scope>NUCLEOTIDE SEQUENCE [LARGE SCALE GENOMIC DNA]</scope>
    <source>
        <strain evidence="2">cv. WU1-14</strain>
    </source>
</reference>
<evidence type="ECO:0000313" key="1">
    <source>
        <dbReference type="EMBL" id="PON63778.1"/>
    </source>
</evidence>
<comment type="caution">
    <text evidence="1">The sequence shown here is derived from an EMBL/GenBank/DDBJ whole genome shotgun (WGS) entry which is preliminary data.</text>
</comment>
<proteinExistence type="predicted"/>
<dbReference type="EMBL" id="JXTB01000101">
    <property type="protein sequence ID" value="PON63778.1"/>
    <property type="molecule type" value="Genomic_DNA"/>
</dbReference>
<organism evidence="1 2">
    <name type="scientific">Parasponia andersonii</name>
    <name type="common">Sponia andersonii</name>
    <dbReference type="NCBI Taxonomy" id="3476"/>
    <lineage>
        <taxon>Eukaryota</taxon>
        <taxon>Viridiplantae</taxon>
        <taxon>Streptophyta</taxon>
        <taxon>Embryophyta</taxon>
        <taxon>Tracheophyta</taxon>
        <taxon>Spermatophyta</taxon>
        <taxon>Magnoliopsida</taxon>
        <taxon>eudicotyledons</taxon>
        <taxon>Gunneridae</taxon>
        <taxon>Pentapetalae</taxon>
        <taxon>rosids</taxon>
        <taxon>fabids</taxon>
        <taxon>Rosales</taxon>
        <taxon>Cannabaceae</taxon>
        <taxon>Parasponia</taxon>
    </lineage>
</organism>
<protein>
    <submittedName>
        <fullName evidence="1">Uncharacterized protein</fullName>
    </submittedName>
</protein>
<keyword evidence="2" id="KW-1185">Reference proteome</keyword>
<dbReference type="Proteomes" id="UP000237105">
    <property type="component" value="Unassembled WGS sequence"/>
</dbReference>
<name>A0A2P5CRU6_PARAD</name>